<dbReference type="GO" id="GO:0006487">
    <property type="term" value="P:protein N-linked glycosylation"/>
    <property type="evidence" value="ECO:0007669"/>
    <property type="project" value="TreeGrafter"/>
</dbReference>
<dbReference type="Proteomes" id="UP000688137">
    <property type="component" value="Unassembled WGS sequence"/>
</dbReference>
<evidence type="ECO:0000256" key="2">
    <source>
        <dbReference type="ARBA" id="ARBA00004922"/>
    </source>
</evidence>
<evidence type="ECO:0000256" key="1">
    <source>
        <dbReference type="ARBA" id="ARBA00004477"/>
    </source>
</evidence>
<dbReference type="OMA" id="HIILHIV"/>
<comment type="caution">
    <text evidence="9">The sequence shown here is derived from an EMBL/GenBank/DDBJ whole genome shotgun (WGS) entry which is preliminary data.</text>
</comment>
<evidence type="ECO:0000256" key="7">
    <source>
        <dbReference type="ARBA" id="ARBA00023136"/>
    </source>
</evidence>
<keyword evidence="5 8" id="KW-0256">Endoplasmic reticulum</keyword>
<feature type="transmembrane region" description="Helical" evidence="8">
    <location>
        <begin position="62"/>
        <end position="80"/>
    </location>
</feature>
<comment type="pathway">
    <text evidence="2 8">Protein modification; protein glycosylation.</text>
</comment>
<dbReference type="Pfam" id="PF02109">
    <property type="entry name" value="DAD"/>
    <property type="match status" value="1"/>
</dbReference>
<evidence type="ECO:0000313" key="10">
    <source>
        <dbReference type="Proteomes" id="UP000688137"/>
    </source>
</evidence>
<comment type="function">
    <text evidence="8">Subunit of the oligosaccharyl transferase (OST) complex that catalyzes the initial transfer of a defined glycan (Glc(3)Man(9)GlcNAc(2) in eukaryotes) from the lipid carrier dolichol-pyrophosphate to an asparagine residue within an Asn-X-Ser/Thr consensus motif in nascent polypeptide chains, the first step in protein N-glycosylation. N-glycosylation occurs cotranslationally and the complex associates with the Sec61 complex at the channel-forming translocon complex that mediates protein translocation across the endoplasmic reticulum (ER). All subunits are required for a maximal enzyme activity.</text>
</comment>
<evidence type="ECO:0000256" key="6">
    <source>
        <dbReference type="ARBA" id="ARBA00022989"/>
    </source>
</evidence>
<comment type="subcellular location">
    <subcellularLocation>
        <location evidence="1 8">Endoplasmic reticulum membrane</location>
        <topology evidence="1 8">Multi-pass membrane protein</topology>
    </subcellularLocation>
</comment>
<dbReference type="PANTHER" id="PTHR10705:SF0">
    <property type="entry name" value="DOLICHYL-DIPHOSPHOOLIGOSACCHARIDE--PROTEIN GLYCOSYLTRANSFERASE SUBUNIT DAD1"/>
    <property type="match status" value="1"/>
</dbReference>
<keyword evidence="4 8" id="KW-0812">Transmembrane</keyword>
<evidence type="ECO:0000313" key="9">
    <source>
        <dbReference type="EMBL" id="CAD8076430.1"/>
    </source>
</evidence>
<comment type="subunit">
    <text evidence="8">Component of the oligosaccharyltransferase (OST) complex.</text>
</comment>
<reference evidence="9" key="1">
    <citation type="submission" date="2021-01" db="EMBL/GenBank/DDBJ databases">
        <authorList>
            <consortium name="Genoscope - CEA"/>
            <person name="William W."/>
        </authorList>
    </citation>
    <scope>NUCLEOTIDE SEQUENCE</scope>
</reference>
<dbReference type="PIRSF" id="PIRSF005588">
    <property type="entry name" value="DAD"/>
    <property type="match status" value="1"/>
</dbReference>
<evidence type="ECO:0000256" key="5">
    <source>
        <dbReference type="ARBA" id="ARBA00022824"/>
    </source>
</evidence>
<evidence type="ECO:0000256" key="3">
    <source>
        <dbReference type="ARBA" id="ARBA00009386"/>
    </source>
</evidence>
<keyword evidence="7 8" id="KW-0472">Membrane</keyword>
<dbReference type="GO" id="GO:0008250">
    <property type="term" value="C:oligosaccharyltransferase complex"/>
    <property type="evidence" value="ECO:0007669"/>
    <property type="project" value="InterPro"/>
</dbReference>
<name>A0A8S1M837_PARPR</name>
<feature type="transmembrane region" description="Helical" evidence="8">
    <location>
        <begin position="36"/>
        <end position="56"/>
    </location>
</feature>
<comment type="similarity">
    <text evidence="3 8">Belongs to the DAD/OST2 family.</text>
</comment>
<protein>
    <recommendedName>
        <fullName evidence="8">Dolichyl-diphosphooligosaccharide--protein glycosyltransferase subunit OST2</fullName>
        <shortName evidence="8">Oligosaccharyl transferase subunit OST2</shortName>
    </recommendedName>
</protein>
<dbReference type="AlphaFoldDB" id="A0A8S1M837"/>
<keyword evidence="10" id="KW-1185">Reference proteome</keyword>
<evidence type="ECO:0000256" key="4">
    <source>
        <dbReference type="ARBA" id="ARBA00022692"/>
    </source>
</evidence>
<sequence>MSETKFVDENSLIGIAASFWQQYSTKTPQKLKIMDAFSLYCFILVIIQLFYCTLVGDFPRNSFLSGIFAAAGAMIINICLRKQLNPETRYMAISNERAFWEYLAAMVVLFLTVINFLG</sequence>
<evidence type="ECO:0000256" key="8">
    <source>
        <dbReference type="RuleBase" id="RU361136"/>
    </source>
</evidence>
<keyword evidence="6 8" id="KW-1133">Transmembrane helix</keyword>
<dbReference type="PANTHER" id="PTHR10705">
    <property type="entry name" value="DOLICHYL-DIPHOSPHOOLIGOSACCHARIDE--PROTEIN GLYCOSYLTRANSFERASE SUBUNIT DAD1"/>
    <property type="match status" value="1"/>
</dbReference>
<organism evidence="9 10">
    <name type="scientific">Paramecium primaurelia</name>
    <dbReference type="NCBI Taxonomy" id="5886"/>
    <lineage>
        <taxon>Eukaryota</taxon>
        <taxon>Sar</taxon>
        <taxon>Alveolata</taxon>
        <taxon>Ciliophora</taxon>
        <taxon>Intramacronucleata</taxon>
        <taxon>Oligohymenophorea</taxon>
        <taxon>Peniculida</taxon>
        <taxon>Parameciidae</taxon>
        <taxon>Paramecium</taxon>
    </lineage>
</organism>
<gene>
    <name evidence="9" type="ORF">PPRIM_AZ9-3.1.T0560105</name>
</gene>
<dbReference type="EMBL" id="CAJJDM010000057">
    <property type="protein sequence ID" value="CAD8076430.1"/>
    <property type="molecule type" value="Genomic_DNA"/>
</dbReference>
<dbReference type="InterPro" id="IPR003038">
    <property type="entry name" value="DAD/Ost2"/>
</dbReference>
<proteinExistence type="inferred from homology"/>
<accession>A0A8S1M837</accession>
<feature type="transmembrane region" description="Helical" evidence="8">
    <location>
        <begin position="100"/>
        <end position="117"/>
    </location>
</feature>